<comment type="catalytic activity">
    <reaction evidence="1">
        <text>Hydrolyzes single-stranded DNA or mismatched double-stranded DNA and polynucleotides, releasing free uracil.</text>
        <dbReference type="EC" id="3.2.2.27"/>
    </reaction>
</comment>
<dbReference type="GO" id="GO:0046872">
    <property type="term" value="F:metal ion binding"/>
    <property type="evidence" value="ECO:0007669"/>
    <property type="project" value="UniProtKB-KW"/>
</dbReference>
<evidence type="ECO:0000259" key="13">
    <source>
        <dbReference type="SMART" id="SM00986"/>
    </source>
</evidence>
<keyword evidence="6" id="KW-0479">Metal-binding</keyword>
<sequence length="295" mass="31816">MTTSNEKAAQAGPEANLATLLRFYAESGVDALVGGEPVDRFAESEKPEPAPAPARALPKKSPPPARSDQRGSQSPPPAAPAAAAIPDQAAVNNARETAAKAASIDALREALLDFNGCNLRSGARNTVFADGNPAADIMFVGEAPGRDEDRQGLPFVGRAGQLLDRMLAAIDLDRESVYITNMIPWRPPGNRTPTPFEIELCRPFIERHIALANPKIIVFLGNVSTKSMLNTTRGILSIRGSWSRYKPGDTLDIPALPTLHPAYLLRNPAHKRLSWMDFLALKKRADEIASQPDES</sequence>
<dbReference type="Pfam" id="PF03167">
    <property type="entry name" value="UDG"/>
    <property type="match status" value="1"/>
</dbReference>
<evidence type="ECO:0000256" key="10">
    <source>
        <dbReference type="ARBA" id="ARBA00023014"/>
    </source>
</evidence>
<evidence type="ECO:0000256" key="7">
    <source>
        <dbReference type="ARBA" id="ARBA00022763"/>
    </source>
</evidence>
<evidence type="ECO:0000256" key="3">
    <source>
        <dbReference type="ARBA" id="ARBA00012030"/>
    </source>
</evidence>
<name>A0AAE2ZRB2_9HYPH</name>
<dbReference type="InterPro" id="IPR036895">
    <property type="entry name" value="Uracil-DNA_glycosylase-like_sf"/>
</dbReference>
<dbReference type="EC" id="3.2.2.27" evidence="3"/>
<comment type="similarity">
    <text evidence="2">Belongs to the uracil-DNA glycosylase (UDG) superfamily. Type 4 (UDGa) family.</text>
</comment>
<evidence type="ECO:0000256" key="2">
    <source>
        <dbReference type="ARBA" id="ARBA00006521"/>
    </source>
</evidence>
<dbReference type="NCBIfam" id="TIGR00758">
    <property type="entry name" value="UDG_fam4"/>
    <property type="match status" value="1"/>
</dbReference>
<dbReference type="SMART" id="SM00987">
    <property type="entry name" value="UreE_C"/>
    <property type="match status" value="1"/>
</dbReference>
<keyword evidence="11" id="KW-0234">DNA repair</keyword>
<evidence type="ECO:0000313" key="14">
    <source>
        <dbReference type="EMBL" id="MBW8639496.1"/>
    </source>
</evidence>
<dbReference type="GO" id="GO:0051539">
    <property type="term" value="F:4 iron, 4 sulfur cluster binding"/>
    <property type="evidence" value="ECO:0007669"/>
    <property type="project" value="UniProtKB-KW"/>
</dbReference>
<dbReference type="CDD" id="cd10030">
    <property type="entry name" value="UDG-F4_TTUDGA_SPO1dp_like"/>
    <property type="match status" value="1"/>
</dbReference>
<evidence type="ECO:0000256" key="9">
    <source>
        <dbReference type="ARBA" id="ARBA00023004"/>
    </source>
</evidence>
<evidence type="ECO:0000256" key="11">
    <source>
        <dbReference type="ARBA" id="ARBA00023204"/>
    </source>
</evidence>
<dbReference type="Gene3D" id="3.40.470.10">
    <property type="entry name" value="Uracil-DNA glycosylase-like domain"/>
    <property type="match status" value="1"/>
</dbReference>
<feature type="domain" description="Uracil-DNA glycosylase-like" evidence="13">
    <location>
        <begin position="128"/>
        <end position="279"/>
    </location>
</feature>
<dbReference type="PANTHER" id="PTHR33693">
    <property type="entry name" value="TYPE-5 URACIL-DNA GLYCOSYLASE"/>
    <property type="match status" value="1"/>
</dbReference>
<keyword evidence="7" id="KW-0227">DNA damage</keyword>
<dbReference type="GO" id="GO:0004844">
    <property type="term" value="F:uracil DNA N-glycosylase activity"/>
    <property type="evidence" value="ECO:0007669"/>
    <property type="project" value="UniProtKB-EC"/>
</dbReference>
<dbReference type="InterPro" id="IPR005273">
    <property type="entry name" value="Ura-DNA_glyco_family4"/>
</dbReference>
<accession>A0AAE2ZRB2</accession>
<dbReference type="AlphaFoldDB" id="A0AAE2ZRB2"/>
<evidence type="ECO:0000256" key="6">
    <source>
        <dbReference type="ARBA" id="ARBA00022723"/>
    </source>
</evidence>
<comment type="caution">
    <text evidence="14">The sequence shown here is derived from an EMBL/GenBank/DDBJ whole genome shotgun (WGS) entry which is preliminary data.</text>
</comment>
<protein>
    <recommendedName>
        <fullName evidence="4">Type-4 uracil-DNA glycosylase</fullName>
        <ecNumber evidence="3">3.2.2.27</ecNumber>
    </recommendedName>
</protein>
<dbReference type="SMART" id="SM00986">
    <property type="entry name" value="UDG"/>
    <property type="match status" value="1"/>
</dbReference>
<keyword evidence="8" id="KW-0378">Hydrolase</keyword>
<evidence type="ECO:0000256" key="8">
    <source>
        <dbReference type="ARBA" id="ARBA00022801"/>
    </source>
</evidence>
<dbReference type="SUPFAM" id="SSF52141">
    <property type="entry name" value="Uracil-DNA glycosylase-like"/>
    <property type="match status" value="1"/>
</dbReference>
<evidence type="ECO:0000313" key="15">
    <source>
        <dbReference type="Proteomes" id="UP001196509"/>
    </source>
</evidence>
<evidence type="ECO:0000256" key="4">
    <source>
        <dbReference type="ARBA" id="ARBA00019403"/>
    </source>
</evidence>
<dbReference type="Proteomes" id="UP001196509">
    <property type="component" value="Unassembled WGS sequence"/>
</dbReference>
<keyword evidence="10" id="KW-0411">Iron-sulfur</keyword>
<evidence type="ECO:0000256" key="1">
    <source>
        <dbReference type="ARBA" id="ARBA00001400"/>
    </source>
</evidence>
<reference evidence="14" key="1">
    <citation type="submission" date="2021-08" db="EMBL/GenBank/DDBJ databases">
        <title>Hoeflea bacterium WL0058 sp. nov., isolated from the sediment.</title>
        <authorList>
            <person name="Wang L."/>
            <person name="Zhang D."/>
        </authorList>
    </citation>
    <scope>NUCLEOTIDE SEQUENCE</scope>
    <source>
        <strain evidence="14">WL0058</strain>
    </source>
</reference>
<evidence type="ECO:0000256" key="12">
    <source>
        <dbReference type="SAM" id="MobiDB-lite"/>
    </source>
</evidence>
<organism evidence="14 15">
    <name type="scientific">Flavimaribacter sediminis</name>
    <dbReference type="NCBI Taxonomy" id="2865987"/>
    <lineage>
        <taxon>Bacteria</taxon>
        <taxon>Pseudomonadati</taxon>
        <taxon>Pseudomonadota</taxon>
        <taxon>Alphaproteobacteria</taxon>
        <taxon>Hyphomicrobiales</taxon>
        <taxon>Rhizobiaceae</taxon>
        <taxon>Flavimaribacter</taxon>
    </lineage>
</organism>
<dbReference type="PANTHER" id="PTHR33693:SF1">
    <property type="entry name" value="TYPE-4 URACIL-DNA GLYCOSYLASE"/>
    <property type="match status" value="1"/>
</dbReference>
<gene>
    <name evidence="14" type="ORF">K1W69_20045</name>
</gene>
<dbReference type="GO" id="GO:0006281">
    <property type="term" value="P:DNA repair"/>
    <property type="evidence" value="ECO:0007669"/>
    <property type="project" value="UniProtKB-KW"/>
</dbReference>
<dbReference type="InterPro" id="IPR051536">
    <property type="entry name" value="UDG_Type-4/5"/>
</dbReference>
<dbReference type="EMBL" id="JAICBX010000004">
    <property type="protein sequence ID" value="MBW8639496.1"/>
    <property type="molecule type" value="Genomic_DNA"/>
</dbReference>
<keyword evidence="5" id="KW-0004">4Fe-4S</keyword>
<proteinExistence type="inferred from homology"/>
<keyword evidence="15" id="KW-1185">Reference proteome</keyword>
<evidence type="ECO:0000256" key="5">
    <source>
        <dbReference type="ARBA" id="ARBA00022485"/>
    </source>
</evidence>
<feature type="compositionally biased region" description="Basic and acidic residues" evidence="12">
    <location>
        <begin position="37"/>
        <end position="48"/>
    </location>
</feature>
<keyword evidence="9" id="KW-0408">Iron</keyword>
<dbReference type="InterPro" id="IPR005122">
    <property type="entry name" value="Uracil-DNA_glycosylase-like"/>
</dbReference>
<dbReference type="RefSeq" id="WP_220230223.1">
    <property type="nucleotide sequence ID" value="NZ_JAICBX010000004.1"/>
</dbReference>
<feature type="region of interest" description="Disordered" evidence="12">
    <location>
        <begin position="36"/>
        <end position="83"/>
    </location>
</feature>